<reference evidence="3" key="1">
    <citation type="submission" date="2022-11" db="UniProtKB">
        <authorList>
            <consortium name="WormBaseParasite"/>
        </authorList>
    </citation>
    <scope>IDENTIFICATION</scope>
</reference>
<keyword evidence="2" id="KW-1185">Reference proteome</keyword>
<evidence type="ECO:0000313" key="3">
    <source>
        <dbReference type="WBParaSite" id="jg4620"/>
    </source>
</evidence>
<sequence length="310" mass="34724">MCPAKIENFGLRIGQSFWMLPATVKKRKRKSYVNFFLHPDTNKTSESGQSSATTENISSKIRNSLTSLSISKASDPSIPNLAKRLSIDHRIIITSNKCGCAECATTPNSSNSQQQQPSSSSSAVLLCLDNNQSQACWCRCTDCCCIENCAQQQDQEEGDTFTTTCQTPIQVDMLNGSSAASSSANSYCGASGQQQSNSQQTIEEQIKHVDRIIKDCDVSRKNMELINRRLDDLNDEVRRYREFLGHEKSRRDPALYKTSNVEQPSMYNEGICGIIATLTSQLTLEWNEKLRGIQNQTLAPERMTKIREYF</sequence>
<name>A0A915EF04_9BILA</name>
<protein>
    <submittedName>
        <fullName evidence="3">Uncharacterized protein</fullName>
    </submittedName>
</protein>
<dbReference type="AlphaFoldDB" id="A0A915EF04"/>
<evidence type="ECO:0000313" key="2">
    <source>
        <dbReference type="Proteomes" id="UP000887574"/>
    </source>
</evidence>
<dbReference type="WBParaSite" id="jg4620">
    <property type="protein sequence ID" value="jg4620"/>
    <property type="gene ID" value="jg4620"/>
</dbReference>
<evidence type="ECO:0000256" key="1">
    <source>
        <dbReference type="SAM" id="Coils"/>
    </source>
</evidence>
<accession>A0A915EF04</accession>
<proteinExistence type="predicted"/>
<organism evidence="2 3">
    <name type="scientific">Ditylenchus dipsaci</name>
    <dbReference type="NCBI Taxonomy" id="166011"/>
    <lineage>
        <taxon>Eukaryota</taxon>
        <taxon>Metazoa</taxon>
        <taxon>Ecdysozoa</taxon>
        <taxon>Nematoda</taxon>
        <taxon>Chromadorea</taxon>
        <taxon>Rhabditida</taxon>
        <taxon>Tylenchina</taxon>
        <taxon>Tylenchomorpha</taxon>
        <taxon>Sphaerularioidea</taxon>
        <taxon>Anguinidae</taxon>
        <taxon>Anguininae</taxon>
        <taxon>Ditylenchus</taxon>
    </lineage>
</organism>
<keyword evidence="1" id="KW-0175">Coiled coil</keyword>
<feature type="coiled-coil region" evidence="1">
    <location>
        <begin position="216"/>
        <end position="243"/>
    </location>
</feature>
<dbReference type="Proteomes" id="UP000887574">
    <property type="component" value="Unplaced"/>
</dbReference>